<dbReference type="OrthoDB" id="6488871at2"/>
<dbReference type="AlphaFoldDB" id="A0A1T4KDN6"/>
<name>A0A1T4KDN6_VIBCI</name>
<dbReference type="RefSeq" id="WP_078924571.1">
    <property type="nucleotide sequence ID" value="NZ_FUXB01000001.1"/>
</dbReference>
<protein>
    <submittedName>
        <fullName evidence="1">Uncharacterized protein</fullName>
    </submittedName>
</protein>
<sequence>MDQLQRVAVVFDYTNFLGVSCRKKWTFSEALLSFTPIFGTVWQDTVKLSQTQEERLWDMALRRLSSRRSDEANLITLLKLAKSEGIDELKLVMPYPLEPEQITLIQEKSASQIKVLEMDEFMITL</sequence>
<accession>A0A1T4KDN6</accession>
<dbReference type="Proteomes" id="UP000190834">
    <property type="component" value="Unassembled WGS sequence"/>
</dbReference>
<proteinExistence type="predicted"/>
<dbReference type="STRING" id="1123491.SAMN02745782_00158"/>
<evidence type="ECO:0000313" key="2">
    <source>
        <dbReference type="Proteomes" id="UP000190834"/>
    </source>
</evidence>
<keyword evidence="2" id="KW-1185">Reference proteome</keyword>
<reference evidence="2" key="1">
    <citation type="submission" date="2017-02" db="EMBL/GenBank/DDBJ databases">
        <authorList>
            <person name="Varghese N."/>
            <person name="Submissions S."/>
        </authorList>
    </citation>
    <scope>NUCLEOTIDE SEQUENCE [LARGE SCALE GENOMIC DNA]</scope>
    <source>
        <strain evidence="2">DSM 19608</strain>
    </source>
</reference>
<organism evidence="1 2">
    <name type="scientific">Vibrio cincinnatiensis DSM 19608</name>
    <dbReference type="NCBI Taxonomy" id="1123491"/>
    <lineage>
        <taxon>Bacteria</taxon>
        <taxon>Pseudomonadati</taxon>
        <taxon>Pseudomonadota</taxon>
        <taxon>Gammaproteobacteria</taxon>
        <taxon>Vibrionales</taxon>
        <taxon>Vibrionaceae</taxon>
        <taxon>Vibrio</taxon>
    </lineage>
</organism>
<gene>
    <name evidence="1" type="ORF">SAMN02745782_00158</name>
</gene>
<dbReference type="EMBL" id="FUXB01000001">
    <property type="protein sequence ID" value="SJZ40496.1"/>
    <property type="molecule type" value="Genomic_DNA"/>
</dbReference>
<dbReference type="GeneID" id="70583750"/>
<evidence type="ECO:0000313" key="1">
    <source>
        <dbReference type="EMBL" id="SJZ40496.1"/>
    </source>
</evidence>